<reference evidence="1 2" key="1">
    <citation type="submission" date="2022-05" db="EMBL/GenBank/DDBJ databases">
        <authorList>
            <consortium name="Genoscope - CEA"/>
            <person name="William W."/>
        </authorList>
    </citation>
    <scope>NUCLEOTIDE SEQUENCE [LARGE SCALE GENOMIC DNA]</scope>
</reference>
<protein>
    <submittedName>
        <fullName evidence="1">Uncharacterized protein</fullName>
    </submittedName>
</protein>
<dbReference type="Proteomes" id="UP001159427">
    <property type="component" value="Unassembled WGS sequence"/>
</dbReference>
<name>A0ABN8LEU3_9CNID</name>
<evidence type="ECO:0000313" key="1">
    <source>
        <dbReference type="EMBL" id="CAH3014144.1"/>
    </source>
</evidence>
<evidence type="ECO:0000313" key="2">
    <source>
        <dbReference type="Proteomes" id="UP001159427"/>
    </source>
</evidence>
<comment type="caution">
    <text evidence="1">The sequence shown here is derived from an EMBL/GenBank/DDBJ whole genome shotgun (WGS) entry which is preliminary data.</text>
</comment>
<keyword evidence="2" id="KW-1185">Reference proteome</keyword>
<sequence length="80" mass="9595">MEPYQHPYRSKEREDVCYQIAVNLSGLDHPKFKVNKRSIRDRQTLLITKHFEHFDHLHFLCLHGKLVVSKRALNTRIFPP</sequence>
<dbReference type="EMBL" id="CALNXI010000006">
    <property type="protein sequence ID" value="CAH3014144.1"/>
    <property type="molecule type" value="Genomic_DNA"/>
</dbReference>
<proteinExistence type="predicted"/>
<accession>A0ABN8LEU3</accession>
<organism evidence="1 2">
    <name type="scientific">Porites evermanni</name>
    <dbReference type="NCBI Taxonomy" id="104178"/>
    <lineage>
        <taxon>Eukaryota</taxon>
        <taxon>Metazoa</taxon>
        <taxon>Cnidaria</taxon>
        <taxon>Anthozoa</taxon>
        <taxon>Hexacorallia</taxon>
        <taxon>Scleractinia</taxon>
        <taxon>Fungiina</taxon>
        <taxon>Poritidae</taxon>
        <taxon>Porites</taxon>
    </lineage>
</organism>
<gene>
    <name evidence="1" type="ORF">PEVE_00036972</name>
</gene>